<dbReference type="Proteomes" id="UP000194127">
    <property type="component" value="Unassembled WGS sequence"/>
</dbReference>
<dbReference type="PANTHER" id="PTHR28011:SF1">
    <property type="entry name" value="NON-CLASSICAL EXPORT PROTEIN 1"/>
    <property type="match status" value="1"/>
</dbReference>
<feature type="non-terminal residue" evidence="1">
    <location>
        <position position="1"/>
    </location>
</feature>
<dbReference type="EMBL" id="KZ110593">
    <property type="protein sequence ID" value="OSX65322.1"/>
    <property type="molecule type" value="Genomic_DNA"/>
</dbReference>
<organism evidence="1 2">
    <name type="scientific">Postia placenta MAD-698-R-SB12</name>
    <dbReference type="NCBI Taxonomy" id="670580"/>
    <lineage>
        <taxon>Eukaryota</taxon>
        <taxon>Fungi</taxon>
        <taxon>Dikarya</taxon>
        <taxon>Basidiomycota</taxon>
        <taxon>Agaricomycotina</taxon>
        <taxon>Agaricomycetes</taxon>
        <taxon>Polyporales</taxon>
        <taxon>Adustoporiaceae</taxon>
        <taxon>Rhodonia</taxon>
    </lineage>
</organism>
<sequence>LHSTLDPILGVFTGALAYYLYENNPRSGIQREDRLSELVQWKLAKWKSEREKRLTSPNDTDVLTAIKAEVEKE</sequence>
<evidence type="ECO:0000313" key="1">
    <source>
        <dbReference type="EMBL" id="OSX65322.1"/>
    </source>
</evidence>
<dbReference type="InterPro" id="IPR024242">
    <property type="entry name" value="NCE101"/>
</dbReference>
<dbReference type="PANTHER" id="PTHR28011">
    <property type="entry name" value="NON-CLASSICAL EXPORT PROTEIN 1"/>
    <property type="match status" value="1"/>
</dbReference>
<gene>
    <name evidence="1" type="ORF">POSPLADRAFT_1136328</name>
</gene>
<dbReference type="Pfam" id="PF11654">
    <property type="entry name" value="NCE101"/>
    <property type="match status" value="1"/>
</dbReference>
<accession>A0A1X6N9Y3</accession>
<dbReference type="OrthoDB" id="2155101at2759"/>
<dbReference type="RefSeq" id="XP_024342116.1">
    <property type="nucleotide sequence ID" value="XM_024484670.1"/>
</dbReference>
<dbReference type="AlphaFoldDB" id="A0A1X6N9Y3"/>
<reference evidence="1 2" key="1">
    <citation type="submission" date="2017-04" db="EMBL/GenBank/DDBJ databases">
        <title>Genome Sequence of the Model Brown-Rot Fungus Postia placenta SB12.</title>
        <authorList>
            <consortium name="DOE Joint Genome Institute"/>
            <person name="Gaskell J."/>
            <person name="Kersten P."/>
            <person name="Larrondo L.F."/>
            <person name="Canessa P."/>
            <person name="Martinez D."/>
            <person name="Hibbett D."/>
            <person name="Schmoll M."/>
            <person name="Kubicek C.P."/>
            <person name="Martinez A.T."/>
            <person name="Yadav J."/>
            <person name="Master E."/>
            <person name="Magnuson J.K."/>
            <person name="James T."/>
            <person name="Yaver D."/>
            <person name="Berka R."/>
            <person name="Labutti K."/>
            <person name="Lipzen A."/>
            <person name="Aerts A."/>
            <person name="Barry K."/>
            <person name="Henrissat B."/>
            <person name="Blanchette R."/>
            <person name="Grigoriev I."/>
            <person name="Cullen D."/>
        </authorList>
    </citation>
    <scope>NUCLEOTIDE SEQUENCE [LARGE SCALE GENOMIC DNA]</scope>
    <source>
        <strain evidence="1 2">MAD-698-R-SB12</strain>
    </source>
</reference>
<evidence type="ECO:0000313" key="2">
    <source>
        <dbReference type="Proteomes" id="UP000194127"/>
    </source>
</evidence>
<protein>
    <submittedName>
        <fullName evidence="1">Uncharacterized protein</fullName>
    </submittedName>
</protein>
<name>A0A1X6N9Y3_9APHY</name>
<keyword evidence="2" id="KW-1185">Reference proteome</keyword>
<dbReference type="STRING" id="670580.A0A1X6N9Y3"/>
<proteinExistence type="predicted"/>
<dbReference type="GO" id="GO:0009306">
    <property type="term" value="P:protein secretion"/>
    <property type="evidence" value="ECO:0007669"/>
    <property type="project" value="InterPro"/>
</dbReference>
<dbReference type="GeneID" id="36329619"/>